<feature type="domain" description="PepSY" evidence="2">
    <location>
        <begin position="30"/>
        <end position="93"/>
    </location>
</feature>
<accession>A0A7G9RV35</accession>
<keyword evidence="4" id="KW-1185">Reference proteome</keyword>
<evidence type="ECO:0000259" key="2">
    <source>
        <dbReference type="Pfam" id="PF13670"/>
    </source>
</evidence>
<dbReference type="Pfam" id="PF13670">
    <property type="entry name" value="PepSY_2"/>
    <property type="match status" value="1"/>
</dbReference>
<reference evidence="3 4" key="1">
    <citation type="submission" date="2020-08" db="EMBL/GenBank/DDBJ databases">
        <title>Genome sequence of Diaphorobacter ruginosibacter DSM 27467T.</title>
        <authorList>
            <person name="Hyun D.-W."/>
            <person name="Bae J.-W."/>
        </authorList>
    </citation>
    <scope>NUCLEOTIDE SEQUENCE [LARGE SCALE GENOMIC DNA]</scope>
    <source>
        <strain evidence="3 4">DSM 27467</strain>
    </source>
</reference>
<evidence type="ECO:0000313" key="3">
    <source>
        <dbReference type="EMBL" id="QNN59460.1"/>
    </source>
</evidence>
<dbReference type="Proteomes" id="UP000515811">
    <property type="component" value="Chromosome"/>
</dbReference>
<feature type="signal peptide" evidence="1">
    <location>
        <begin position="1"/>
        <end position="18"/>
    </location>
</feature>
<protein>
    <submittedName>
        <fullName evidence="3">PepSY domain-containing protein</fullName>
    </submittedName>
</protein>
<evidence type="ECO:0000313" key="4">
    <source>
        <dbReference type="Proteomes" id="UP000515811"/>
    </source>
</evidence>
<name>A0A7G9RV35_9BURK</name>
<gene>
    <name evidence="3" type="ORF">H9K76_05405</name>
</gene>
<dbReference type="KEGG" id="drg:H9K76_05405"/>
<keyword evidence="1" id="KW-0732">Signal</keyword>
<sequence length="100" mass="10554">MPVLAVLAIAGGASFAVAQGGAAVQGTPAAVTAAPAPATTPALNIRQIYDRLESAGYRDIREIEWDDGRYEAKVHNAQGERLKLYVNATTGAVEHSKLRH</sequence>
<evidence type="ECO:0000256" key="1">
    <source>
        <dbReference type="SAM" id="SignalP"/>
    </source>
</evidence>
<organism evidence="3 4">
    <name type="scientific">Diaphorobacter ruginosibacter</name>
    <dbReference type="NCBI Taxonomy" id="1715720"/>
    <lineage>
        <taxon>Bacteria</taxon>
        <taxon>Pseudomonadati</taxon>
        <taxon>Pseudomonadota</taxon>
        <taxon>Betaproteobacteria</taxon>
        <taxon>Burkholderiales</taxon>
        <taxon>Comamonadaceae</taxon>
        <taxon>Diaphorobacter</taxon>
    </lineage>
</organism>
<dbReference type="EMBL" id="CP060714">
    <property type="protein sequence ID" value="QNN59460.1"/>
    <property type="molecule type" value="Genomic_DNA"/>
</dbReference>
<proteinExistence type="predicted"/>
<dbReference type="AlphaFoldDB" id="A0A7G9RV35"/>
<dbReference type="InterPro" id="IPR025711">
    <property type="entry name" value="PepSY"/>
</dbReference>
<feature type="chain" id="PRO_5028961939" evidence="1">
    <location>
        <begin position="19"/>
        <end position="100"/>
    </location>
</feature>